<keyword evidence="3 5" id="KW-0378">Hydrolase</keyword>
<dbReference type="PROSITE" id="PS01137">
    <property type="entry name" value="TATD_1"/>
    <property type="match status" value="1"/>
</dbReference>
<dbReference type="SUPFAM" id="SSF51556">
    <property type="entry name" value="Metallo-dependent hydrolases"/>
    <property type="match status" value="1"/>
</dbReference>
<proteinExistence type="inferred from homology"/>
<keyword evidence="2 4" id="KW-0479">Metal-binding</keyword>
<dbReference type="InterPro" id="IPR015991">
    <property type="entry name" value="TatD/YcfH-like"/>
</dbReference>
<dbReference type="CDD" id="cd01310">
    <property type="entry name" value="TatD_DNAse"/>
    <property type="match status" value="1"/>
</dbReference>
<feature type="binding site" evidence="4">
    <location>
        <position position="132"/>
    </location>
    <ligand>
        <name>a divalent metal cation</name>
        <dbReference type="ChEBI" id="CHEBI:60240"/>
        <label>2</label>
    </ligand>
</feature>
<evidence type="ECO:0000256" key="1">
    <source>
        <dbReference type="ARBA" id="ARBA00009275"/>
    </source>
</evidence>
<dbReference type="GO" id="GO:0004536">
    <property type="term" value="F:DNA nuclease activity"/>
    <property type="evidence" value="ECO:0007669"/>
    <property type="project" value="InterPro"/>
</dbReference>
<keyword evidence="6" id="KW-1185">Reference proteome</keyword>
<comment type="similarity">
    <text evidence="1">Belongs to the metallo-dependent hydrolases superfamily. TatD-type hydrolase family.</text>
</comment>
<organism evidence="5 6">
    <name type="scientific">Arcobacter caeni</name>
    <dbReference type="NCBI Taxonomy" id="1912877"/>
    <lineage>
        <taxon>Bacteria</taxon>
        <taxon>Pseudomonadati</taxon>
        <taxon>Campylobacterota</taxon>
        <taxon>Epsilonproteobacteria</taxon>
        <taxon>Campylobacterales</taxon>
        <taxon>Arcobacteraceae</taxon>
        <taxon>Arcobacter</taxon>
    </lineage>
</organism>
<dbReference type="GO" id="GO:0046872">
    <property type="term" value="F:metal ion binding"/>
    <property type="evidence" value="ECO:0007669"/>
    <property type="project" value="UniProtKB-KW"/>
</dbReference>
<evidence type="ECO:0000256" key="3">
    <source>
        <dbReference type="ARBA" id="ARBA00022801"/>
    </source>
</evidence>
<feature type="binding site" evidence="4">
    <location>
        <position position="8"/>
    </location>
    <ligand>
        <name>a divalent metal cation</name>
        <dbReference type="ChEBI" id="CHEBI:60240"/>
        <label>1</label>
    </ligand>
</feature>
<dbReference type="Proteomes" id="UP000251135">
    <property type="component" value="Unassembled WGS sequence"/>
</dbReference>
<protein>
    <submittedName>
        <fullName evidence="5">Hydrolase TatD</fullName>
    </submittedName>
</protein>
<evidence type="ECO:0000256" key="2">
    <source>
        <dbReference type="ARBA" id="ARBA00022723"/>
    </source>
</evidence>
<gene>
    <name evidence="5" type="ORF">B0174_10050</name>
</gene>
<comment type="caution">
    <text evidence="5">The sequence shown here is derived from an EMBL/GenBank/DDBJ whole genome shotgun (WGS) entry which is preliminary data.</text>
</comment>
<evidence type="ECO:0000256" key="4">
    <source>
        <dbReference type="PIRSR" id="PIRSR005902-1"/>
    </source>
</evidence>
<feature type="binding site" evidence="4">
    <location>
        <position position="89"/>
    </location>
    <ligand>
        <name>a divalent metal cation</name>
        <dbReference type="ChEBI" id="CHEBI:60240"/>
        <label>1</label>
    </ligand>
</feature>
<dbReference type="AlphaFoldDB" id="A0A363CXV6"/>
<dbReference type="GO" id="GO:0005829">
    <property type="term" value="C:cytosol"/>
    <property type="evidence" value="ECO:0007669"/>
    <property type="project" value="TreeGrafter"/>
</dbReference>
<dbReference type="FunFam" id="3.20.20.140:FF:000005">
    <property type="entry name" value="TatD family hydrolase"/>
    <property type="match status" value="1"/>
</dbReference>
<dbReference type="PANTHER" id="PTHR46124">
    <property type="entry name" value="D-AMINOACYL-TRNA DEACYLASE"/>
    <property type="match status" value="1"/>
</dbReference>
<sequence>MIIDTHCHLDNKQYYEDIDKVIQNALNHNVKGFLIPGADFDDLPQAVALAEKYNEVYFAVGIHPYDIDKFDEVIMEKYVNHPKCIAIGECGLDYFRLPEDEIQKAENIKKQKEVFIAQIEFAKKVKKPLIIHIREASNDSRQILIDYNAKEVGGVLHCFNASEHLLLLAEHNFYFGIGGVLTFKNAKKLVEILPKIPKDKLLIETDAPYLTPHPHRGERNEPYYTVFVSSKIAEILEISDLEVQNLTTKNAKKLFKEFSSFS</sequence>
<name>A0A363CXV6_9BACT</name>
<dbReference type="InterPro" id="IPR001130">
    <property type="entry name" value="TatD-like"/>
</dbReference>
<dbReference type="PIRSF" id="PIRSF005902">
    <property type="entry name" value="DNase_TatD"/>
    <property type="match status" value="1"/>
</dbReference>
<dbReference type="Gene3D" id="3.20.20.140">
    <property type="entry name" value="Metal-dependent hydrolases"/>
    <property type="match status" value="1"/>
</dbReference>
<dbReference type="EMBL" id="MUXE01000016">
    <property type="protein sequence ID" value="PUE63647.1"/>
    <property type="molecule type" value="Genomic_DNA"/>
</dbReference>
<reference evidence="5 6" key="1">
    <citation type="submission" date="2017-02" db="EMBL/GenBank/DDBJ databases">
        <title>Arcobacter caeni sp. nov, a new Arcobacter species isolated from reclaimed water.</title>
        <authorList>
            <person name="Figueras M.J."/>
            <person name="Perez-Cataluna A."/>
            <person name="Salas-Masso N."/>
        </authorList>
    </citation>
    <scope>NUCLEOTIDE SEQUENCE [LARGE SCALE GENOMIC DNA]</scope>
    <source>
        <strain evidence="5 6">RW17-10</strain>
    </source>
</reference>
<evidence type="ECO:0000313" key="6">
    <source>
        <dbReference type="Proteomes" id="UP000251135"/>
    </source>
</evidence>
<dbReference type="OrthoDB" id="9810005at2"/>
<dbReference type="InterPro" id="IPR018228">
    <property type="entry name" value="DNase_TatD-rel_CS"/>
</dbReference>
<dbReference type="InterPro" id="IPR032466">
    <property type="entry name" value="Metal_Hydrolase"/>
</dbReference>
<dbReference type="GO" id="GO:0016788">
    <property type="term" value="F:hydrolase activity, acting on ester bonds"/>
    <property type="evidence" value="ECO:0007669"/>
    <property type="project" value="InterPro"/>
</dbReference>
<dbReference type="Pfam" id="PF01026">
    <property type="entry name" value="TatD_DNase"/>
    <property type="match status" value="1"/>
</dbReference>
<dbReference type="RefSeq" id="WP_108560300.1">
    <property type="nucleotide sequence ID" value="NZ_MUXE01000016.1"/>
</dbReference>
<feature type="binding site" evidence="4">
    <location>
        <position position="206"/>
    </location>
    <ligand>
        <name>a divalent metal cation</name>
        <dbReference type="ChEBI" id="CHEBI:60240"/>
        <label>1</label>
    </ligand>
</feature>
<feature type="binding site" evidence="4">
    <location>
        <position position="157"/>
    </location>
    <ligand>
        <name>a divalent metal cation</name>
        <dbReference type="ChEBI" id="CHEBI:60240"/>
        <label>2</label>
    </ligand>
</feature>
<dbReference type="NCBIfam" id="TIGR00010">
    <property type="entry name" value="YchF/TatD family DNA exonuclease"/>
    <property type="match status" value="1"/>
</dbReference>
<feature type="binding site" evidence="4">
    <location>
        <position position="6"/>
    </location>
    <ligand>
        <name>a divalent metal cation</name>
        <dbReference type="ChEBI" id="CHEBI:60240"/>
        <label>1</label>
    </ligand>
</feature>
<accession>A0A363CXV6</accession>
<evidence type="ECO:0000313" key="5">
    <source>
        <dbReference type="EMBL" id="PUE63647.1"/>
    </source>
</evidence>
<dbReference type="PANTHER" id="PTHR46124:SF2">
    <property type="entry name" value="D-AMINOACYL-TRNA DEACYLASE"/>
    <property type="match status" value="1"/>
</dbReference>